<keyword evidence="2" id="KW-1185">Reference proteome</keyword>
<protein>
    <submittedName>
        <fullName evidence="1">Uncharacterized protein</fullName>
    </submittedName>
</protein>
<dbReference type="AlphaFoldDB" id="L0AZ34"/>
<dbReference type="Proteomes" id="UP000031512">
    <property type="component" value="Chromosome 3"/>
</dbReference>
<sequence length="98" mass="10985">MDKLTLSEIVENQTPEEDEVLYLKPDVEVEDEVLDQDGEDSDQKCICWNKKFDSEVCCVAVHPNFPKVAQAAMGNCGDHCVVCDFSANRDGKLMQTTE</sequence>
<organism evidence="1 2">
    <name type="scientific">Theileria equi strain WA</name>
    <dbReference type="NCBI Taxonomy" id="1537102"/>
    <lineage>
        <taxon>Eukaryota</taxon>
        <taxon>Sar</taxon>
        <taxon>Alveolata</taxon>
        <taxon>Apicomplexa</taxon>
        <taxon>Aconoidasida</taxon>
        <taxon>Piroplasmida</taxon>
        <taxon>Theileriidae</taxon>
        <taxon>Theileria</taxon>
    </lineage>
</organism>
<dbReference type="EMBL" id="CP001670">
    <property type="protein sequence ID" value="AFZ80820.1"/>
    <property type="molecule type" value="Genomic_DNA"/>
</dbReference>
<accession>L0AZ34</accession>
<dbReference type="RefSeq" id="XP_004830486.1">
    <property type="nucleotide sequence ID" value="XM_004830429.1"/>
</dbReference>
<evidence type="ECO:0000313" key="1">
    <source>
        <dbReference type="EMBL" id="AFZ80820.1"/>
    </source>
</evidence>
<evidence type="ECO:0000313" key="2">
    <source>
        <dbReference type="Proteomes" id="UP000031512"/>
    </source>
</evidence>
<dbReference type="GeneID" id="15805460"/>
<reference evidence="1 2" key="1">
    <citation type="journal article" date="2012" name="BMC Genomics">
        <title>Comparative genomic analysis and phylogenetic position of Theileria equi.</title>
        <authorList>
            <person name="Kappmeyer L.S."/>
            <person name="Thiagarajan M."/>
            <person name="Herndon D.R."/>
            <person name="Ramsay J.D."/>
            <person name="Caler E."/>
            <person name="Djikeng A."/>
            <person name="Gillespie J.J."/>
            <person name="Lau A.O."/>
            <person name="Roalson E.H."/>
            <person name="Silva J.C."/>
            <person name="Silva M.G."/>
            <person name="Suarez C.E."/>
            <person name="Ueti M.W."/>
            <person name="Nene V.M."/>
            <person name="Mealey R.H."/>
            <person name="Knowles D.P."/>
            <person name="Brayton K.A."/>
        </authorList>
    </citation>
    <scope>NUCLEOTIDE SEQUENCE [LARGE SCALE GENOMIC DNA]</scope>
    <source>
        <strain evidence="1 2">WA</strain>
    </source>
</reference>
<name>L0AZ34_THEEQ</name>
<dbReference type="KEGG" id="beq:BEWA_002270"/>
<proteinExistence type="predicted"/>
<dbReference type="VEuPathDB" id="PiroplasmaDB:BEWA_002270"/>
<gene>
    <name evidence="1" type="ORF">BEWA_002270</name>
</gene>
<dbReference type="STRING" id="1537102.L0AZ34"/>